<dbReference type="SUPFAM" id="SSF56601">
    <property type="entry name" value="beta-lactamase/transpeptidase-like"/>
    <property type="match status" value="1"/>
</dbReference>
<dbReference type="Gene3D" id="3.40.710.10">
    <property type="entry name" value="DD-peptidase/beta-lactamase superfamily"/>
    <property type="match status" value="1"/>
</dbReference>
<feature type="domain" description="Beta-lactamase-related" evidence="4">
    <location>
        <begin position="30"/>
        <end position="341"/>
    </location>
</feature>
<dbReference type="EMBL" id="JAMDLW010000063">
    <property type="protein sequence ID" value="MCY9523315.1"/>
    <property type="molecule type" value="Genomic_DNA"/>
</dbReference>
<keyword evidence="3" id="KW-1133">Transmembrane helix</keyword>
<name>A0ABT4E123_9BACL</name>
<feature type="transmembrane region" description="Helical" evidence="3">
    <location>
        <begin position="456"/>
        <end position="479"/>
    </location>
</feature>
<evidence type="ECO:0000313" key="5">
    <source>
        <dbReference type="EMBL" id="MCY9523315.1"/>
    </source>
</evidence>
<dbReference type="InterPro" id="IPR050491">
    <property type="entry name" value="AmpC-like"/>
</dbReference>
<reference evidence="5 6" key="1">
    <citation type="submission" date="2022-05" db="EMBL/GenBank/DDBJ databases">
        <title>Genome Sequencing of Bee-Associated Microbes.</title>
        <authorList>
            <person name="Dunlap C."/>
        </authorList>
    </citation>
    <scope>NUCLEOTIDE SEQUENCE [LARGE SCALE GENOMIC DNA]</scope>
    <source>
        <strain evidence="5 6">NRRL NRS-1438</strain>
    </source>
</reference>
<organism evidence="5 6">
    <name type="scientific">Paenibacillus apiarius</name>
    <dbReference type="NCBI Taxonomy" id="46240"/>
    <lineage>
        <taxon>Bacteria</taxon>
        <taxon>Bacillati</taxon>
        <taxon>Bacillota</taxon>
        <taxon>Bacilli</taxon>
        <taxon>Bacillales</taxon>
        <taxon>Paenibacillaceae</taxon>
        <taxon>Paenibacillus</taxon>
    </lineage>
</organism>
<dbReference type="Pfam" id="PF00144">
    <property type="entry name" value="Beta-lactamase"/>
    <property type="match status" value="1"/>
</dbReference>
<accession>A0ABT4E123</accession>
<feature type="transmembrane region" description="Helical" evidence="3">
    <location>
        <begin position="415"/>
        <end position="436"/>
    </location>
</feature>
<gene>
    <name evidence="5" type="ORF">M5X09_27330</name>
</gene>
<feature type="transmembrane region" description="Helical" evidence="3">
    <location>
        <begin position="374"/>
        <end position="394"/>
    </location>
</feature>
<dbReference type="PANTHER" id="PTHR46825:SF11">
    <property type="entry name" value="PENICILLIN-BINDING PROTEIN 4"/>
    <property type="match status" value="1"/>
</dbReference>
<comment type="caution">
    <text evidence="5">The sequence shown here is derived from an EMBL/GenBank/DDBJ whole genome shotgun (WGS) entry which is preliminary data.</text>
</comment>
<evidence type="ECO:0000313" key="6">
    <source>
        <dbReference type="Proteomes" id="UP001207626"/>
    </source>
</evidence>
<evidence type="ECO:0000256" key="3">
    <source>
        <dbReference type="SAM" id="Phobius"/>
    </source>
</evidence>
<dbReference type="InterPro" id="IPR001466">
    <property type="entry name" value="Beta-lactam-related"/>
</dbReference>
<dbReference type="Proteomes" id="UP001207626">
    <property type="component" value="Unassembled WGS sequence"/>
</dbReference>
<keyword evidence="3" id="KW-0812">Transmembrane</keyword>
<keyword evidence="2 3" id="KW-0472">Membrane</keyword>
<dbReference type="InterPro" id="IPR012338">
    <property type="entry name" value="Beta-lactam/transpept-like"/>
</dbReference>
<sequence>MAAYAQAGDRAGTIGNGQTLEQKIHRIEEYVEAERIRSQIPGLSLVIVEKGRTVLQKGFGYADLDAETPVTGNTLFEIGSTTKAFTGLAILQLEKDGLVKRTDDVKKYIPWLELVYNGKPATITLNDLLYHTSGIPAGSIGYIPASDAGNALELTVRTLLSQQLNREPGRAFEYATINYDVLGLVIENVTKQSFEAYMKQQILEPIGMKDSFAGLQHNPPSEMATGYRLGFMKPRAYTPPVYRGNTPAGYIISSANDIAKWMNTQLGYGTFDKKLIQDSHVPDQSVASLGDNNYYASGWIVAGQDGNVILHAGANPTFSSFIRMQRNNQLGVAVMANMMSDAAAAITQGAMELWKGADVGAPYQIDRMQRLDKAASAIILIAGGLIALFLFLTGREIRKLARQQRSWTALLGRRLIGFALLLIMSAAGIVMVLTLPRILLGGMPWAFIAVWSPPTIMLAIYSLISVFISLFGYGTMLSLTAKTR</sequence>
<evidence type="ECO:0000256" key="1">
    <source>
        <dbReference type="ARBA" id="ARBA00004370"/>
    </source>
</evidence>
<evidence type="ECO:0000259" key="4">
    <source>
        <dbReference type="Pfam" id="PF00144"/>
    </source>
</evidence>
<evidence type="ECO:0000256" key="2">
    <source>
        <dbReference type="ARBA" id="ARBA00023136"/>
    </source>
</evidence>
<keyword evidence="6" id="KW-1185">Reference proteome</keyword>
<comment type="subcellular location">
    <subcellularLocation>
        <location evidence="1">Membrane</location>
    </subcellularLocation>
</comment>
<proteinExistence type="predicted"/>
<dbReference type="RefSeq" id="WP_268634960.1">
    <property type="nucleotide sequence ID" value="NZ_JAMDLW010000063.1"/>
</dbReference>
<protein>
    <submittedName>
        <fullName evidence="5">Beta-lactamase family protein</fullName>
    </submittedName>
</protein>
<dbReference type="PANTHER" id="PTHR46825">
    <property type="entry name" value="D-ALANYL-D-ALANINE-CARBOXYPEPTIDASE/ENDOPEPTIDASE AMPH"/>
    <property type="match status" value="1"/>
</dbReference>